<keyword evidence="3" id="KW-1185">Reference proteome</keyword>
<dbReference type="SUPFAM" id="SSF102110">
    <property type="entry name" value="(2r)-phospho-3-sulfolactate synthase ComA"/>
    <property type="match status" value="1"/>
</dbReference>
<dbReference type="Proteomes" id="UP001317629">
    <property type="component" value="Plasmid pSS37A-Re-1"/>
</dbReference>
<dbReference type="RefSeq" id="WP_281932168.1">
    <property type="nucleotide sequence ID" value="NZ_AP027143.1"/>
</dbReference>
<sequence>MPGSELPNFLDLPPRSAKPRCKGITHVLDKGCTLLATESILSSAARIIDVWKFGFGTSYVDPTARAKVAVLRAAQVKTCTGGTLLEAAWLQGRTESFFAFAKDIGFDCVEISDGATDMPYCDKQMLIARARSFGFEVMSEIGSKDPSKILSAVDWISQIETDLMAGSDWIVVEGRESGTVGLYDDCGKVRHNVLHALARSRRADRLIYEAPQRAQQAFLIRQFGSDVNLGNILVDELISLEALRRGLRADTLGILPNSYAIEGERGKDVRI</sequence>
<dbReference type="EMBL" id="AP027143">
    <property type="protein sequence ID" value="BDV36219.1"/>
    <property type="molecule type" value="Genomic_DNA"/>
</dbReference>
<gene>
    <name evidence="2" type="ORF">SS37A_37490</name>
</gene>
<keyword evidence="2" id="KW-0614">Plasmid</keyword>
<dbReference type="InterPro" id="IPR036112">
    <property type="entry name" value="ComA_synth_sf"/>
</dbReference>
<protein>
    <submittedName>
        <fullName evidence="2">Phosphosulfolactate synthase</fullName>
    </submittedName>
</protein>
<geneLocation type="plasmid" evidence="2 3">
    <name>pSS37A-Re-1</name>
</geneLocation>
<proteinExistence type="inferred from homology"/>
<accession>A0ABN6VKE7</accession>
<reference evidence="2 3" key="1">
    <citation type="journal article" date="2023" name="Int. J. Syst. Evol. Microbiol.">
        <title>Methylocystis iwaonis sp. nov., a type II methane-oxidizing bacterium from surface soil of a rice paddy field in Japan, and emended description of the genus Methylocystis (ex Whittenbury et al. 1970) Bowman et al. 1993.</title>
        <authorList>
            <person name="Kaise H."/>
            <person name="Sawadogo J.B."/>
            <person name="Alam M.S."/>
            <person name="Ueno C."/>
            <person name="Dianou D."/>
            <person name="Shinjo R."/>
            <person name="Asakawa S."/>
        </authorList>
    </citation>
    <scope>NUCLEOTIDE SEQUENCE [LARGE SCALE GENOMIC DNA]</scope>
    <source>
        <strain evidence="2 3">SS37A-Re</strain>
    </source>
</reference>
<dbReference type="Gene3D" id="3.20.20.70">
    <property type="entry name" value="Aldolase class I"/>
    <property type="match status" value="1"/>
</dbReference>
<dbReference type="InterPro" id="IPR013785">
    <property type="entry name" value="Aldolase_TIM"/>
</dbReference>
<comment type="similarity">
    <text evidence="1">Belongs to the phosphosulfolactate synthase family.</text>
</comment>
<evidence type="ECO:0000313" key="2">
    <source>
        <dbReference type="EMBL" id="BDV36219.1"/>
    </source>
</evidence>
<evidence type="ECO:0000256" key="1">
    <source>
        <dbReference type="ARBA" id="ARBA00010424"/>
    </source>
</evidence>
<dbReference type="Pfam" id="PF02679">
    <property type="entry name" value="ComA"/>
    <property type="match status" value="1"/>
</dbReference>
<evidence type="ECO:0000313" key="3">
    <source>
        <dbReference type="Proteomes" id="UP001317629"/>
    </source>
</evidence>
<dbReference type="InterPro" id="IPR003830">
    <property type="entry name" value="ComA_synth"/>
</dbReference>
<name>A0ABN6VKE7_9HYPH</name>
<organism evidence="2 3">
    <name type="scientific">Methylocystis iwaonis</name>
    <dbReference type="NCBI Taxonomy" id="2885079"/>
    <lineage>
        <taxon>Bacteria</taxon>
        <taxon>Pseudomonadati</taxon>
        <taxon>Pseudomonadota</taxon>
        <taxon>Alphaproteobacteria</taxon>
        <taxon>Hyphomicrobiales</taxon>
        <taxon>Methylocystaceae</taxon>
        <taxon>Methylocystis</taxon>
    </lineage>
</organism>